<keyword evidence="12" id="KW-1185">Reference proteome</keyword>
<dbReference type="GO" id="GO:0006508">
    <property type="term" value="P:proteolysis"/>
    <property type="evidence" value="ECO:0007669"/>
    <property type="project" value="UniProtKB-KW"/>
</dbReference>
<dbReference type="STRING" id="200324.A0A2N5S387"/>
<dbReference type="Proteomes" id="UP000235388">
    <property type="component" value="Unassembled WGS sequence"/>
</dbReference>
<comment type="caution">
    <text evidence="11">The sequence shown here is derived from an EMBL/GenBank/DDBJ whole genome shotgun (WGS) entry which is preliminary data.</text>
</comment>
<dbReference type="PANTHER" id="PTHR37984">
    <property type="entry name" value="PROTEIN CBG26694"/>
    <property type="match status" value="1"/>
</dbReference>
<dbReference type="GO" id="GO:0003964">
    <property type="term" value="F:RNA-directed DNA polymerase activity"/>
    <property type="evidence" value="ECO:0007669"/>
    <property type="project" value="UniProtKB-KW"/>
</dbReference>
<dbReference type="SUPFAM" id="SSF56672">
    <property type="entry name" value="DNA/RNA polymerases"/>
    <property type="match status" value="1"/>
</dbReference>
<dbReference type="InterPro" id="IPR050951">
    <property type="entry name" value="Retrovirus_Pol_polyprotein"/>
</dbReference>
<dbReference type="Pfam" id="PF17919">
    <property type="entry name" value="RT_RNaseH_2"/>
    <property type="match status" value="1"/>
</dbReference>
<dbReference type="EMBL" id="PGCJ01001207">
    <property type="protein sequence ID" value="PLW07715.1"/>
    <property type="molecule type" value="Genomic_DNA"/>
</dbReference>
<dbReference type="GO" id="GO:0015074">
    <property type="term" value="P:DNA integration"/>
    <property type="evidence" value="ECO:0007669"/>
    <property type="project" value="InterPro"/>
</dbReference>
<dbReference type="InterPro" id="IPR000477">
    <property type="entry name" value="RT_dom"/>
</dbReference>
<accession>A0A2N5S387</accession>
<dbReference type="AlphaFoldDB" id="A0A2N5S387"/>
<dbReference type="Gene3D" id="3.10.10.10">
    <property type="entry name" value="HIV Type 1 Reverse Transcriptase, subunit A, domain 1"/>
    <property type="match status" value="1"/>
</dbReference>
<evidence type="ECO:0000256" key="4">
    <source>
        <dbReference type="ARBA" id="ARBA00022722"/>
    </source>
</evidence>
<organism evidence="11 12">
    <name type="scientific">Puccinia coronata f. sp. avenae</name>
    <dbReference type="NCBI Taxonomy" id="200324"/>
    <lineage>
        <taxon>Eukaryota</taxon>
        <taxon>Fungi</taxon>
        <taxon>Dikarya</taxon>
        <taxon>Basidiomycota</taxon>
        <taxon>Pucciniomycotina</taxon>
        <taxon>Pucciniomycetes</taxon>
        <taxon>Pucciniales</taxon>
        <taxon>Pucciniaceae</taxon>
        <taxon>Puccinia</taxon>
    </lineage>
</organism>
<dbReference type="SUPFAM" id="SSF53098">
    <property type="entry name" value="Ribonuclease H-like"/>
    <property type="match status" value="1"/>
</dbReference>
<sequence>MDHAFPVVCRAAPLSQYDVILGRDWIAANVSSTDWTSNEWVMKTPDGKTFSFFPKSSDCSPSSIHTLWTFAADPELIPLSRKAFRREMKKSHTGVFVCSILEGSLNVLGPREAPQASFPTMFSSSEPFGSRLRSLVSKYDDLFTPIDSVSHKERVIEHLINTADAKPVYQNVRQMSPLLLQELKIRLHKLQSTGFIRPLTSAWSSPILFAKNALGSLRFCVDYRALNSVTKKDRHPLPLIQECFDALQGAKFFSKIDLQQGFHQMKISSADVPKTAFGTKYGHYEWLVMPFGLVNAPSTFQCMMTHILLLSLLQAEELRCSGHKCSFGLEEIQYVGHLVSQNGIRPMPEKLAAVESWPRPSNVHNVIQWFPLHEKAFLELKRALVTAPVLLMPDSMKPYTIETDASDFAIGAVLLQLGLDNLPHPVAFESSKLNSAQRNYPAQERELLAIIHAWHLFVIQPVSDDLHPSDWPLLIPYIIDKADIPTTISPSLILTAKENCQFFHYDADDEIFCTLCTILLVIVVGMQRWLSFVAEDGGLTGPLTLKTISVRARSVKLSNVRAIPNKRLSRFLYLRLVRLSVVAIPMKEATASAIADALLQHVIIPFGTPHEFLTDRGSNFLSKGLLKFLANSNIDKINTSGYHPQSNGKNERYNGILEAAIFRLNTTGDPSKWESVLPVALYSTRIHASDSSGFSPFKLTYGVSPPLALDRVKAIAADPVCPGEDELRARIKQINETRCKSLLKVSACSAKNKISFDDKLGPDVITYDVGQSVKLRNEKYTKGHPQYSRPVNGNNLRQVSLRSLITNDMWATPPAIAQNIRQKDARVAREALAKTKAIAKLTVPPRRLRVKFDGQFIDGGTGLALPHLPTACVSKLPLKPYQRYATIRSIMDKKGLAVRHKAKNNEESIEQLADYLIPHQLGKCNRECIRCRALHWTKETQADASKAKIMFSSCCQKNKVALQSFDKSAPEFPDELKGLFDGTDESTLTTSSFSPPLTPNDSHLDSDNFKSLIRQYNNAMSFTSLKTDIDHSVQGQMGITVFRMSGTLVHRISSIEPFHDEDAGYSQIFVVGNRGTEEAKMQITKAQGKGGGTVKAGGMQESVVLTLMKCLAQHNPYAKLFMTAREVLAKNNALSFKLKGVPRAGCDPKRYNQPTVVEVAAIVQGSGEVVGKRQFLLHQMDGDLREISDKLSAYLPLRYPLSFPHGEQQWDNLCCVTTSQSVFLFHCSLTFDRGVA</sequence>
<dbReference type="PROSITE" id="PS50994">
    <property type="entry name" value="INTEGRASE"/>
    <property type="match status" value="1"/>
</dbReference>
<dbReference type="GO" id="GO:0008233">
    <property type="term" value="F:peptidase activity"/>
    <property type="evidence" value="ECO:0007669"/>
    <property type="project" value="UniProtKB-KW"/>
</dbReference>
<keyword evidence="6" id="KW-0378">Hydrolase</keyword>
<evidence type="ECO:0000256" key="9">
    <source>
        <dbReference type="ARBA" id="ARBA00023268"/>
    </source>
</evidence>
<dbReference type="InterPro" id="IPR001584">
    <property type="entry name" value="Integrase_cat-core"/>
</dbReference>
<keyword evidence="1" id="KW-0645">Protease</keyword>
<dbReference type="InterPro" id="IPR036397">
    <property type="entry name" value="RNaseH_sf"/>
</dbReference>
<evidence type="ECO:0000256" key="2">
    <source>
        <dbReference type="ARBA" id="ARBA00022679"/>
    </source>
</evidence>
<dbReference type="GO" id="GO:0005634">
    <property type="term" value="C:nucleus"/>
    <property type="evidence" value="ECO:0007669"/>
    <property type="project" value="UniProtKB-ARBA"/>
</dbReference>
<keyword evidence="2" id="KW-0808">Transferase</keyword>
<protein>
    <recommendedName>
        <fullName evidence="10">Integrase catalytic domain-containing protein</fullName>
    </recommendedName>
</protein>
<evidence type="ECO:0000256" key="1">
    <source>
        <dbReference type="ARBA" id="ARBA00022670"/>
    </source>
</evidence>
<dbReference type="Gene3D" id="3.30.70.270">
    <property type="match status" value="1"/>
</dbReference>
<dbReference type="FunFam" id="3.10.10.10:FF:000007">
    <property type="entry name" value="Retrovirus-related Pol polyprotein from transposon 17.6-like Protein"/>
    <property type="match status" value="1"/>
</dbReference>
<reference evidence="11 12" key="1">
    <citation type="submission" date="2017-11" db="EMBL/GenBank/DDBJ databases">
        <title>De novo assembly and phasing of dikaryotic genomes from two isolates of Puccinia coronata f. sp. avenae, the causal agent of oat crown rust.</title>
        <authorList>
            <person name="Miller M.E."/>
            <person name="Zhang Y."/>
            <person name="Omidvar V."/>
            <person name="Sperschneider J."/>
            <person name="Schwessinger B."/>
            <person name="Raley C."/>
            <person name="Palmer J.M."/>
            <person name="Garnica D."/>
            <person name="Upadhyaya N."/>
            <person name="Rathjen J."/>
            <person name="Taylor J.M."/>
            <person name="Park R.F."/>
            <person name="Dodds P.N."/>
            <person name="Hirsch C.D."/>
            <person name="Kianian S.F."/>
            <person name="Figueroa M."/>
        </authorList>
    </citation>
    <scope>NUCLEOTIDE SEQUENCE [LARGE SCALE GENOMIC DNA]</scope>
    <source>
        <strain evidence="11">12NC29</strain>
    </source>
</reference>
<dbReference type="InterPro" id="IPR043128">
    <property type="entry name" value="Rev_trsase/Diguanyl_cyclase"/>
</dbReference>
<evidence type="ECO:0000256" key="7">
    <source>
        <dbReference type="ARBA" id="ARBA00022884"/>
    </source>
</evidence>
<name>A0A2N5S387_9BASI</name>
<dbReference type="GO" id="GO:0003723">
    <property type="term" value="F:RNA binding"/>
    <property type="evidence" value="ECO:0007669"/>
    <property type="project" value="UniProtKB-KW"/>
</dbReference>
<keyword evidence="8" id="KW-0695">RNA-directed DNA polymerase</keyword>
<dbReference type="Pfam" id="PF00078">
    <property type="entry name" value="RVT_1"/>
    <property type="match status" value="1"/>
</dbReference>
<dbReference type="CDD" id="cd01647">
    <property type="entry name" value="RT_LTR"/>
    <property type="match status" value="1"/>
</dbReference>
<evidence type="ECO:0000256" key="6">
    <source>
        <dbReference type="ARBA" id="ARBA00022801"/>
    </source>
</evidence>
<evidence type="ECO:0000256" key="3">
    <source>
        <dbReference type="ARBA" id="ARBA00022695"/>
    </source>
</evidence>
<dbReference type="GO" id="GO:0004519">
    <property type="term" value="F:endonuclease activity"/>
    <property type="evidence" value="ECO:0007669"/>
    <property type="project" value="UniProtKB-KW"/>
</dbReference>
<gene>
    <name evidence="11" type="ORF">PCANC_28519</name>
</gene>
<keyword evidence="3" id="KW-0548">Nucleotidyltransferase</keyword>
<dbReference type="InterPro" id="IPR012337">
    <property type="entry name" value="RNaseH-like_sf"/>
</dbReference>
<dbReference type="Gene3D" id="3.30.420.10">
    <property type="entry name" value="Ribonuclease H-like superfamily/Ribonuclease H"/>
    <property type="match status" value="1"/>
</dbReference>
<dbReference type="InterPro" id="IPR043502">
    <property type="entry name" value="DNA/RNA_pol_sf"/>
</dbReference>
<keyword evidence="4" id="KW-0540">Nuclease</keyword>
<dbReference type="OrthoDB" id="3341476at2759"/>
<evidence type="ECO:0000256" key="8">
    <source>
        <dbReference type="ARBA" id="ARBA00022918"/>
    </source>
</evidence>
<keyword evidence="9" id="KW-0511">Multifunctional enzyme</keyword>
<keyword evidence="5" id="KW-0255">Endonuclease</keyword>
<evidence type="ECO:0000259" key="10">
    <source>
        <dbReference type="PROSITE" id="PS50994"/>
    </source>
</evidence>
<evidence type="ECO:0000313" key="11">
    <source>
        <dbReference type="EMBL" id="PLW07715.1"/>
    </source>
</evidence>
<dbReference type="InterPro" id="IPR041577">
    <property type="entry name" value="RT_RNaseH_2"/>
</dbReference>
<proteinExistence type="predicted"/>
<evidence type="ECO:0000313" key="12">
    <source>
        <dbReference type="Proteomes" id="UP000235388"/>
    </source>
</evidence>
<keyword evidence="7" id="KW-0694">RNA-binding</keyword>
<feature type="domain" description="Integrase catalytic" evidence="10">
    <location>
        <begin position="538"/>
        <end position="704"/>
    </location>
</feature>
<evidence type="ECO:0000256" key="5">
    <source>
        <dbReference type="ARBA" id="ARBA00022759"/>
    </source>
</evidence>
<dbReference type="PANTHER" id="PTHR37984:SF5">
    <property type="entry name" value="PROTEIN NYNRIN-LIKE"/>
    <property type="match status" value="1"/>
</dbReference>